<protein>
    <submittedName>
        <fullName evidence="2">Uncharacterized protein</fullName>
    </submittedName>
</protein>
<feature type="compositionally biased region" description="Polar residues" evidence="1">
    <location>
        <begin position="100"/>
        <end position="111"/>
    </location>
</feature>
<feature type="compositionally biased region" description="Basic residues" evidence="1">
    <location>
        <begin position="1"/>
        <end position="20"/>
    </location>
</feature>
<name>A0AA38J0R2_9CUCU</name>
<dbReference type="AlphaFoldDB" id="A0AA38J0R2"/>
<evidence type="ECO:0000313" key="2">
    <source>
        <dbReference type="EMBL" id="KAJ3665755.1"/>
    </source>
</evidence>
<proteinExistence type="predicted"/>
<feature type="region of interest" description="Disordered" evidence="1">
    <location>
        <begin position="1"/>
        <end position="46"/>
    </location>
</feature>
<accession>A0AA38J0R2</accession>
<gene>
    <name evidence="2" type="ORF">Zmor_001233</name>
</gene>
<sequence length="137" mass="16160">MYRKQLKGNKCGRKARKSLPKGKGNTESEPILSFRQQNQQGRKSRIRHKIEDMESTRSVCENEKYLGIIEAQPTKTNLKKLQSFINKCLQKFFKYAGPTPSRTKSYTNKNENNTRKWNWPGHTLKKQLDDIHRHARK</sequence>
<dbReference type="EMBL" id="JALNTZ010000001">
    <property type="protein sequence ID" value="KAJ3665755.1"/>
    <property type="molecule type" value="Genomic_DNA"/>
</dbReference>
<comment type="caution">
    <text evidence="2">The sequence shown here is derived from an EMBL/GenBank/DDBJ whole genome shotgun (WGS) entry which is preliminary data.</text>
</comment>
<organism evidence="2 3">
    <name type="scientific">Zophobas morio</name>
    <dbReference type="NCBI Taxonomy" id="2755281"/>
    <lineage>
        <taxon>Eukaryota</taxon>
        <taxon>Metazoa</taxon>
        <taxon>Ecdysozoa</taxon>
        <taxon>Arthropoda</taxon>
        <taxon>Hexapoda</taxon>
        <taxon>Insecta</taxon>
        <taxon>Pterygota</taxon>
        <taxon>Neoptera</taxon>
        <taxon>Endopterygota</taxon>
        <taxon>Coleoptera</taxon>
        <taxon>Polyphaga</taxon>
        <taxon>Cucujiformia</taxon>
        <taxon>Tenebrionidae</taxon>
        <taxon>Zophobas</taxon>
    </lineage>
</organism>
<evidence type="ECO:0000313" key="3">
    <source>
        <dbReference type="Proteomes" id="UP001168821"/>
    </source>
</evidence>
<reference evidence="2" key="1">
    <citation type="journal article" date="2023" name="G3 (Bethesda)">
        <title>Whole genome assemblies of Zophobas morio and Tenebrio molitor.</title>
        <authorList>
            <person name="Kaur S."/>
            <person name="Stinson S.A."/>
            <person name="diCenzo G.C."/>
        </authorList>
    </citation>
    <scope>NUCLEOTIDE SEQUENCE</scope>
    <source>
        <strain evidence="2">QUZm001</strain>
    </source>
</reference>
<evidence type="ECO:0000256" key="1">
    <source>
        <dbReference type="SAM" id="MobiDB-lite"/>
    </source>
</evidence>
<feature type="region of interest" description="Disordered" evidence="1">
    <location>
        <begin position="99"/>
        <end position="123"/>
    </location>
</feature>
<keyword evidence="3" id="KW-1185">Reference proteome</keyword>
<dbReference type="Proteomes" id="UP001168821">
    <property type="component" value="Unassembled WGS sequence"/>
</dbReference>